<dbReference type="EMBL" id="CP042436">
    <property type="protein sequence ID" value="QEC62130.1"/>
    <property type="molecule type" value="Genomic_DNA"/>
</dbReference>
<name>A0A5B8USQ6_9SPHI</name>
<proteinExistence type="predicted"/>
<reference evidence="2 3" key="1">
    <citation type="journal article" date="2017" name="Curr. Microbiol.">
        <title>Mucilaginibacter ginsenosidivorans sp. nov., Isolated from Soil of Ginseng Field.</title>
        <authorList>
            <person name="Kim M.M."/>
            <person name="Siddiqi M.Z."/>
            <person name="Im W.T."/>
        </authorList>
    </citation>
    <scope>NUCLEOTIDE SEQUENCE [LARGE SCALE GENOMIC DNA]</scope>
    <source>
        <strain evidence="2 3">Gsoil 3017</strain>
    </source>
</reference>
<dbReference type="KEGG" id="mgin:FRZ54_05875"/>
<gene>
    <name evidence="2" type="ORF">FRZ54_05875</name>
</gene>
<keyword evidence="1" id="KW-0472">Membrane</keyword>
<keyword evidence="3" id="KW-1185">Reference proteome</keyword>
<sequence>MKKIKLNWGKGLVLGMGAFITFIVVLGVQMFRQSPNDFDRQYYEKGLAFDSVYNQEKQVVTDKAQPVIKISENSLAFMFTSAVKGSVRFERPADATLDKVINFNSDGDDHIVIPRDGLRSGRWSLTVDWQANNKKYIYKKEIDLP</sequence>
<keyword evidence="1" id="KW-1133">Transmembrane helix</keyword>
<keyword evidence="1" id="KW-0812">Transmembrane</keyword>
<evidence type="ECO:0000256" key="1">
    <source>
        <dbReference type="SAM" id="Phobius"/>
    </source>
</evidence>
<dbReference type="OrthoDB" id="1493774at2"/>
<evidence type="ECO:0000313" key="2">
    <source>
        <dbReference type="EMBL" id="QEC62130.1"/>
    </source>
</evidence>
<dbReference type="AlphaFoldDB" id="A0A5B8USQ6"/>
<dbReference type="Proteomes" id="UP000321479">
    <property type="component" value="Chromosome"/>
</dbReference>
<evidence type="ECO:0000313" key="3">
    <source>
        <dbReference type="Proteomes" id="UP000321479"/>
    </source>
</evidence>
<evidence type="ECO:0008006" key="4">
    <source>
        <dbReference type="Google" id="ProtNLM"/>
    </source>
</evidence>
<dbReference type="RefSeq" id="WP_147030707.1">
    <property type="nucleotide sequence ID" value="NZ_CP042436.1"/>
</dbReference>
<accession>A0A5B8USQ6</accession>
<organism evidence="2 3">
    <name type="scientific">Mucilaginibacter ginsenosidivorans</name>
    <dbReference type="NCBI Taxonomy" id="398053"/>
    <lineage>
        <taxon>Bacteria</taxon>
        <taxon>Pseudomonadati</taxon>
        <taxon>Bacteroidota</taxon>
        <taxon>Sphingobacteriia</taxon>
        <taxon>Sphingobacteriales</taxon>
        <taxon>Sphingobacteriaceae</taxon>
        <taxon>Mucilaginibacter</taxon>
    </lineage>
</organism>
<feature type="transmembrane region" description="Helical" evidence="1">
    <location>
        <begin position="12"/>
        <end position="31"/>
    </location>
</feature>
<protein>
    <recommendedName>
        <fullName evidence="4">Nitrogen fixation protein FixH</fullName>
    </recommendedName>
</protein>
<dbReference type="Pfam" id="PF05751">
    <property type="entry name" value="FixH"/>
    <property type="match status" value="1"/>
</dbReference>
<dbReference type="InterPro" id="IPR008620">
    <property type="entry name" value="FixH"/>
</dbReference>